<dbReference type="InterPro" id="IPR014636">
    <property type="entry name" value="RNaseH/PGlycerate_mutase"/>
</dbReference>
<dbReference type="InterPro" id="IPR013078">
    <property type="entry name" value="His_Pase_superF_clade-1"/>
</dbReference>
<dbReference type="Pfam" id="PF00300">
    <property type="entry name" value="His_Phos_1"/>
    <property type="match status" value="1"/>
</dbReference>
<dbReference type="Proteomes" id="UP001595699">
    <property type="component" value="Unassembled WGS sequence"/>
</dbReference>
<dbReference type="RefSeq" id="WP_205120607.1">
    <property type="nucleotide sequence ID" value="NZ_JAFBCM010000001.1"/>
</dbReference>
<evidence type="ECO:0000313" key="2">
    <source>
        <dbReference type="EMBL" id="MFC3762060.1"/>
    </source>
</evidence>
<dbReference type="CDD" id="cd09279">
    <property type="entry name" value="RNase_HI_like"/>
    <property type="match status" value="1"/>
</dbReference>
<dbReference type="CDD" id="cd07067">
    <property type="entry name" value="HP_PGM_like"/>
    <property type="match status" value="1"/>
</dbReference>
<dbReference type="SUPFAM" id="SSF53098">
    <property type="entry name" value="Ribonuclease H-like"/>
    <property type="match status" value="1"/>
</dbReference>
<dbReference type="InterPro" id="IPR002156">
    <property type="entry name" value="RNaseH_domain"/>
</dbReference>
<dbReference type="Gene3D" id="3.30.420.10">
    <property type="entry name" value="Ribonuclease H-like superfamily/Ribonuclease H"/>
    <property type="match status" value="1"/>
</dbReference>
<evidence type="ECO:0000259" key="1">
    <source>
        <dbReference type="PROSITE" id="PS50879"/>
    </source>
</evidence>
<dbReference type="NCBIfam" id="NF005567">
    <property type="entry name" value="PRK07238.1"/>
    <property type="match status" value="1"/>
</dbReference>
<dbReference type="Gene3D" id="3.40.50.1240">
    <property type="entry name" value="Phosphoglycerate mutase-like"/>
    <property type="match status" value="1"/>
</dbReference>
<reference evidence="3" key="1">
    <citation type="journal article" date="2019" name="Int. J. Syst. Evol. Microbiol.">
        <title>The Global Catalogue of Microorganisms (GCM) 10K type strain sequencing project: providing services to taxonomists for standard genome sequencing and annotation.</title>
        <authorList>
            <consortium name="The Broad Institute Genomics Platform"/>
            <consortium name="The Broad Institute Genome Sequencing Center for Infectious Disease"/>
            <person name="Wu L."/>
            <person name="Ma J."/>
        </authorList>
    </citation>
    <scope>NUCLEOTIDE SEQUENCE [LARGE SCALE GENOMIC DNA]</scope>
    <source>
        <strain evidence="3">CGMCC 4.7241</strain>
    </source>
</reference>
<dbReference type="InterPro" id="IPR029033">
    <property type="entry name" value="His_PPase_superfam"/>
</dbReference>
<name>A0ABV7YEI5_9ACTN</name>
<sequence>MRFIVEADGGSRGNPGPAAFGALVRNGSTFEVLGQIAESIGVATNNVAEYRGLLAGLRLARELSPAAPVEVRMDSKLVIEQMAGRWKIKHPELRSLAASASELLPASVTWTWVPREENAAADALVNQVLDGGEPVWGLFADRAPDVQATEPASDPVNKLVGWGDVTSPPTRTILLRHGETMHTIEKRFSGTGGVDPALTALGRAQAESAAAALAAGPMIDAIVHSPLRRARETAEIAGKVLGLDLAPEPGFAEVAFGAWDGFTFVEVRERWPSELDAWLASPSVAPPGGESLESADARVRAAHASLLDAYAGKTVLVVAHVTPIKLLIRHALQAPLPVVFRMELAAASISEIHWYADGLASLRSFSVSTHLPEITDG</sequence>
<gene>
    <name evidence="2" type="ORF">ACFOUW_14555</name>
</gene>
<organism evidence="2 3">
    <name type="scientific">Tenggerimyces flavus</name>
    <dbReference type="NCBI Taxonomy" id="1708749"/>
    <lineage>
        <taxon>Bacteria</taxon>
        <taxon>Bacillati</taxon>
        <taxon>Actinomycetota</taxon>
        <taxon>Actinomycetes</taxon>
        <taxon>Propionibacteriales</taxon>
        <taxon>Nocardioidaceae</taxon>
        <taxon>Tenggerimyces</taxon>
    </lineage>
</organism>
<dbReference type="EMBL" id="JBHRZH010000012">
    <property type="protein sequence ID" value="MFC3762060.1"/>
    <property type="molecule type" value="Genomic_DNA"/>
</dbReference>
<dbReference type="Pfam" id="PF13456">
    <property type="entry name" value="RVT_3"/>
    <property type="match status" value="1"/>
</dbReference>
<dbReference type="PIRSF" id="PIRSF036922">
    <property type="entry name" value="RNaseH_PGAM"/>
    <property type="match status" value="1"/>
</dbReference>
<dbReference type="PANTHER" id="PTHR48100">
    <property type="entry name" value="BROAD-SPECIFICITY PHOSPHATASE YOR283W-RELATED"/>
    <property type="match status" value="1"/>
</dbReference>
<feature type="domain" description="RNase H type-1" evidence="1">
    <location>
        <begin position="1"/>
        <end position="130"/>
    </location>
</feature>
<protein>
    <submittedName>
        <fullName evidence="2">Bifunctional RNase H/acid phosphatase</fullName>
    </submittedName>
</protein>
<accession>A0ABV7YEI5</accession>
<dbReference type="SUPFAM" id="SSF53254">
    <property type="entry name" value="Phosphoglycerate mutase-like"/>
    <property type="match status" value="1"/>
</dbReference>
<proteinExistence type="predicted"/>
<dbReference type="InterPro" id="IPR050275">
    <property type="entry name" value="PGM_Phosphatase"/>
</dbReference>
<dbReference type="PROSITE" id="PS50879">
    <property type="entry name" value="RNASE_H_1"/>
    <property type="match status" value="1"/>
</dbReference>
<dbReference type="SMART" id="SM00855">
    <property type="entry name" value="PGAM"/>
    <property type="match status" value="1"/>
</dbReference>
<keyword evidence="3" id="KW-1185">Reference proteome</keyword>
<evidence type="ECO:0000313" key="3">
    <source>
        <dbReference type="Proteomes" id="UP001595699"/>
    </source>
</evidence>
<comment type="caution">
    <text evidence="2">The sequence shown here is derived from an EMBL/GenBank/DDBJ whole genome shotgun (WGS) entry which is preliminary data.</text>
</comment>
<dbReference type="InterPro" id="IPR012337">
    <property type="entry name" value="RNaseH-like_sf"/>
</dbReference>
<dbReference type="PANTHER" id="PTHR48100:SF1">
    <property type="entry name" value="HISTIDINE PHOSPHATASE FAMILY PROTEIN-RELATED"/>
    <property type="match status" value="1"/>
</dbReference>
<dbReference type="InterPro" id="IPR036397">
    <property type="entry name" value="RNaseH_sf"/>
</dbReference>